<evidence type="ECO:0000256" key="11">
    <source>
        <dbReference type="ARBA" id="ARBA00023288"/>
    </source>
</evidence>
<feature type="region of interest" description="Disordered" evidence="18">
    <location>
        <begin position="93"/>
        <end position="114"/>
    </location>
</feature>
<dbReference type="SUPFAM" id="SSF52799">
    <property type="entry name" value="(Phosphotyrosine protein) phosphatases II"/>
    <property type="match status" value="1"/>
</dbReference>
<evidence type="ECO:0000256" key="9">
    <source>
        <dbReference type="ARBA" id="ARBA00023136"/>
    </source>
</evidence>
<sequence length="566" mass="61320">MQRLTQLAAGDKAKTCYFVRVIQLSPSLKAHSEKHSSLSRAAPQQQDPAWPRQPEQEEKMAFACLAFSVSARYLSALGAQYPSLRSGGRLQFNSGPTVASKPYSSSSGRSCEAVRAGDSLRAAYPQELTKGHSSDPASSSSSGLEPQGTPLSAQRSMKEGRPQQQQQQQQQRQQLQQQQHEQKGWAFSTFLGSPHYISTIKMGFLSRMRRDKRSCDGSNSFCCSKSEADSECSSLRQDVCDTLQQQQLLPTPSYALDQWSFPSSRSGLRNSNNSSNGSSNSNSNANRLFSRLATHGAAFPAEAPRMTGRCISGTASLSRQDNLLAGAAAAATVSPHGQRCLQRNQNSIVPCCCCSDSSTHSGGSNELCRARWCAGACSSGLLLQQQQQQPKQQQTPQQPPAGMVLNVPTLIESRGVKCLILDAPTNENLQAYLAQLVQVGVTDLVRTCPPTYDEGPVIGAGIRVHDLTFPDGEAPPAEVIARWRALAAQAQAEGGVLAVHCVAGLGRGPVLVAVSLIDSGFEAEEAVNFIRSRRKGAINRRQLAFLHNYRRHAVASRRCMRRCNIM</sequence>
<evidence type="ECO:0000256" key="3">
    <source>
        <dbReference type="ARBA" id="ARBA00013064"/>
    </source>
</evidence>
<keyword evidence="9" id="KW-0472">Membrane</keyword>
<evidence type="ECO:0000256" key="13">
    <source>
        <dbReference type="ARBA" id="ARBA00051722"/>
    </source>
</evidence>
<evidence type="ECO:0000313" key="21">
    <source>
        <dbReference type="Proteomes" id="UP000018050"/>
    </source>
</evidence>
<evidence type="ECO:0000256" key="10">
    <source>
        <dbReference type="ARBA" id="ARBA00023157"/>
    </source>
</evidence>
<dbReference type="EMBL" id="HG670908">
    <property type="protein sequence ID" value="CDI78730.1"/>
    <property type="molecule type" value="Genomic_DNA"/>
</dbReference>
<keyword evidence="4" id="KW-1003">Cell membrane</keyword>
<feature type="compositionally biased region" description="Polar residues" evidence="18">
    <location>
        <begin position="93"/>
        <end position="109"/>
    </location>
</feature>
<dbReference type="GO" id="GO:0005886">
    <property type="term" value="C:plasma membrane"/>
    <property type="evidence" value="ECO:0007669"/>
    <property type="project" value="UniProtKB-SubCell"/>
</dbReference>
<reference evidence="20" key="2">
    <citation type="submission" date="2013-10" db="EMBL/GenBank/DDBJ databases">
        <authorList>
            <person name="Aslett M."/>
        </authorList>
    </citation>
    <scope>NUCLEOTIDE SEQUENCE</scope>
    <source>
        <strain evidence="20">Houghton</strain>
    </source>
</reference>
<dbReference type="PROSITE" id="PS50056">
    <property type="entry name" value="TYR_PHOSPHATASE_2"/>
    <property type="match status" value="1"/>
</dbReference>
<dbReference type="FunFam" id="3.90.190.10:FF:000105">
    <property type="entry name" value="Protein tyrosine phosphatase type IVA 3"/>
    <property type="match status" value="1"/>
</dbReference>
<keyword evidence="5" id="KW-0488">Methylation</keyword>
<dbReference type="GeneID" id="25268202"/>
<comment type="catalytic activity">
    <reaction evidence="13">
        <text>O-phospho-L-tyrosyl-[protein] + H2O = L-tyrosyl-[protein] + phosphate</text>
        <dbReference type="Rhea" id="RHEA:10684"/>
        <dbReference type="Rhea" id="RHEA-COMP:10136"/>
        <dbReference type="Rhea" id="RHEA-COMP:20101"/>
        <dbReference type="ChEBI" id="CHEBI:15377"/>
        <dbReference type="ChEBI" id="CHEBI:43474"/>
        <dbReference type="ChEBI" id="CHEBI:46858"/>
        <dbReference type="ChEBI" id="CHEBI:61978"/>
        <dbReference type="EC" id="3.1.3.48"/>
    </reaction>
</comment>
<dbReference type="VEuPathDB" id="ToxoDB:EAH_00001320"/>
<dbReference type="InterPro" id="IPR003595">
    <property type="entry name" value="Tyr_Pase_cat"/>
</dbReference>
<feature type="region of interest" description="Disordered" evidence="18">
    <location>
        <begin position="128"/>
        <end position="181"/>
    </location>
</feature>
<keyword evidence="6" id="KW-0967">Endosome</keyword>
<dbReference type="OrthoDB" id="5632at2759"/>
<evidence type="ECO:0000256" key="14">
    <source>
        <dbReference type="ARBA" id="ARBA00057132"/>
    </source>
</evidence>
<name>U6GEY6_EIMAC</name>
<keyword evidence="21" id="KW-1185">Reference proteome</keyword>
<dbReference type="EC" id="3.1.3.48" evidence="3"/>
<dbReference type="InterPro" id="IPR000387">
    <property type="entry name" value="Tyr_Pase_dom"/>
</dbReference>
<keyword evidence="8" id="KW-0904">Protein phosphatase</keyword>
<dbReference type="GO" id="GO:0009966">
    <property type="term" value="P:regulation of signal transduction"/>
    <property type="evidence" value="ECO:0007669"/>
    <property type="project" value="UniProtKB-ARBA"/>
</dbReference>
<dbReference type="CDD" id="cd14500">
    <property type="entry name" value="PTP-IVa"/>
    <property type="match status" value="1"/>
</dbReference>
<proteinExistence type="predicted"/>
<feature type="region of interest" description="Disordered" evidence="18">
    <location>
        <begin position="265"/>
        <end position="285"/>
    </location>
</feature>
<evidence type="ECO:0000256" key="2">
    <source>
        <dbReference type="ARBA" id="ARBA00004412"/>
    </source>
</evidence>
<dbReference type="RefSeq" id="XP_013251081.1">
    <property type="nucleotide sequence ID" value="XM_013395627.1"/>
</dbReference>
<dbReference type="GO" id="GO:0043542">
    <property type="term" value="P:endothelial cell migration"/>
    <property type="evidence" value="ECO:0007669"/>
    <property type="project" value="UniProtKB-ARBA"/>
</dbReference>
<evidence type="ECO:0000256" key="15">
    <source>
        <dbReference type="ARBA" id="ARBA00064590"/>
    </source>
</evidence>
<keyword evidence="10" id="KW-1015">Disulfide bond</keyword>
<accession>U6GEY6</accession>
<dbReference type="Gene3D" id="3.90.190.10">
    <property type="entry name" value="Protein tyrosine phosphatase superfamily"/>
    <property type="match status" value="1"/>
</dbReference>
<dbReference type="InterPro" id="IPR050561">
    <property type="entry name" value="PTP"/>
</dbReference>
<evidence type="ECO:0000256" key="7">
    <source>
        <dbReference type="ARBA" id="ARBA00022801"/>
    </source>
</evidence>
<dbReference type="GO" id="GO:0005769">
    <property type="term" value="C:early endosome"/>
    <property type="evidence" value="ECO:0007669"/>
    <property type="project" value="UniProtKB-SubCell"/>
</dbReference>
<evidence type="ECO:0000256" key="8">
    <source>
        <dbReference type="ARBA" id="ARBA00022912"/>
    </source>
</evidence>
<keyword evidence="11" id="KW-0449">Lipoprotein</keyword>
<keyword evidence="12" id="KW-0636">Prenylation</keyword>
<evidence type="ECO:0000313" key="20">
    <source>
        <dbReference type="EMBL" id="CDI78730.1"/>
    </source>
</evidence>
<evidence type="ECO:0000256" key="12">
    <source>
        <dbReference type="ARBA" id="ARBA00023289"/>
    </source>
</evidence>
<evidence type="ECO:0000256" key="18">
    <source>
        <dbReference type="SAM" id="MobiDB-lite"/>
    </source>
</evidence>
<dbReference type="OMA" id="RTCPPTY"/>
<keyword evidence="7" id="KW-0378">Hydrolase</keyword>
<evidence type="ECO:0000256" key="4">
    <source>
        <dbReference type="ARBA" id="ARBA00022475"/>
    </source>
</evidence>
<dbReference type="SMART" id="SM00404">
    <property type="entry name" value="PTPc_motif"/>
    <property type="match status" value="1"/>
</dbReference>
<dbReference type="InterPro" id="IPR029021">
    <property type="entry name" value="Prot-tyrosine_phosphatase-like"/>
</dbReference>
<evidence type="ECO:0000256" key="5">
    <source>
        <dbReference type="ARBA" id="ARBA00022481"/>
    </source>
</evidence>
<evidence type="ECO:0000256" key="17">
    <source>
        <dbReference type="ARBA" id="ARBA00082375"/>
    </source>
</evidence>
<comment type="subcellular location">
    <subcellularLocation>
        <location evidence="1">Cell membrane</location>
    </subcellularLocation>
    <subcellularLocation>
        <location evidence="2">Early endosome</location>
    </subcellularLocation>
</comment>
<feature type="compositionally biased region" description="Low complexity" evidence="18">
    <location>
        <begin position="163"/>
        <end position="179"/>
    </location>
</feature>
<reference evidence="20" key="1">
    <citation type="submission" date="2013-10" db="EMBL/GenBank/DDBJ databases">
        <title>Genomic analysis of the causative agents of coccidiosis in chickens.</title>
        <authorList>
            <person name="Reid A.J."/>
            <person name="Blake D."/>
            <person name="Billington K."/>
            <person name="Browne H."/>
            <person name="Dunn M."/>
            <person name="Hung S."/>
            <person name="Kawahara F."/>
            <person name="Miranda-Saavedra D."/>
            <person name="Mourier T."/>
            <person name="Nagra H."/>
            <person name="Otto T.D."/>
            <person name="Rawlings N."/>
            <person name="Sanchez A."/>
            <person name="Sanders M."/>
            <person name="Subramaniam C."/>
            <person name="Tay Y."/>
            <person name="Dear P."/>
            <person name="Doerig C."/>
            <person name="Gruber A."/>
            <person name="Parkinson J."/>
            <person name="Shirley M."/>
            <person name="Wan K.L."/>
            <person name="Berriman M."/>
            <person name="Tomley F."/>
            <person name="Pain A."/>
        </authorList>
    </citation>
    <scope>NUCLEOTIDE SEQUENCE</scope>
    <source>
        <strain evidence="20">Houghton</strain>
    </source>
</reference>
<evidence type="ECO:0000256" key="16">
    <source>
        <dbReference type="ARBA" id="ARBA00069015"/>
    </source>
</evidence>
<feature type="region of interest" description="Disordered" evidence="18">
    <location>
        <begin position="33"/>
        <end position="55"/>
    </location>
</feature>
<feature type="domain" description="Tyrosine specific protein phosphatases" evidence="19">
    <location>
        <begin position="477"/>
        <end position="545"/>
    </location>
</feature>
<evidence type="ECO:0000259" key="19">
    <source>
        <dbReference type="PROSITE" id="PS50056"/>
    </source>
</evidence>
<dbReference type="PANTHER" id="PTHR23339">
    <property type="entry name" value="TYROSINE SPECIFIC PROTEIN PHOSPHATASE AND DUAL SPECIFICITY PROTEIN PHOSPHATASE"/>
    <property type="match status" value="1"/>
</dbReference>
<dbReference type="AlphaFoldDB" id="U6GEY6"/>
<feature type="compositionally biased region" description="Polar residues" evidence="18">
    <location>
        <begin position="38"/>
        <end position="47"/>
    </location>
</feature>
<dbReference type="Proteomes" id="UP000018050">
    <property type="component" value="Unassembled WGS sequence"/>
</dbReference>
<dbReference type="GO" id="GO:0004725">
    <property type="term" value="F:protein tyrosine phosphatase activity"/>
    <property type="evidence" value="ECO:0007669"/>
    <property type="project" value="UniProtKB-EC"/>
</dbReference>
<organism evidence="20 21">
    <name type="scientific">Eimeria acervulina</name>
    <name type="common">Coccidian parasite</name>
    <dbReference type="NCBI Taxonomy" id="5801"/>
    <lineage>
        <taxon>Eukaryota</taxon>
        <taxon>Sar</taxon>
        <taxon>Alveolata</taxon>
        <taxon>Apicomplexa</taxon>
        <taxon>Conoidasida</taxon>
        <taxon>Coccidia</taxon>
        <taxon>Eucoccidiorida</taxon>
        <taxon>Eimeriorina</taxon>
        <taxon>Eimeriidae</taxon>
        <taxon>Eimeria</taxon>
    </lineage>
</organism>
<evidence type="ECO:0000256" key="1">
    <source>
        <dbReference type="ARBA" id="ARBA00004236"/>
    </source>
</evidence>
<protein>
    <recommendedName>
        <fullName evidence="16">Protein tyrosine phosphatase type IVA 3</fullName>
        <ecNumber evidence="3">3.1.3.48</ecNumber>
    </recommendedName>
    <alternativeName>
        <fullName evidence="17">Protein-tyrosine phosphatase 4a3</fullName>
    </alternativeName>
</protein>
<comment type="function">
    <text evidence="14">Protein tyrosine phosphatase which stimulates progression from G1 into S phase during mitosis. Enhances cell proliferation, cell motility and invasive activity, and promotes cancer metastasis. May be involved in the progression of cardiac hypertrophy by inhibiting intracellular calcium mobilization in response to angiotensin II.</text>
</comment>
<gene>
    <name evidence="20" type="ORF">EAH_00001320</name>
</gene>
<comment type="subunit">
    <text evidence="15">Interacts with tubulin.</text>
</comment>
<evidence type="ECO:0000256" key="6">
    <source>
        <dbReference type="ARBA" id="ARBA00022753"/>
    </source>
</evidence>